<dbReference type="EMBL" id="CATOUU010000998">
    <property type="protein sequence ID" value="CAI9966005.1"/>
    <property type="molecule type" value="Genomic_DNA"/>
</dbReference>
<dbReference type="Proteomes" id="UP001642409">
    <property type="component" value="Unassembled WGS sequence"/>
</dbReference>
<evidence type="ECO:0000313" key="1">
    <source>
        <dbReference type="EMBL" id="CAI9966005.1"/>
    </source>
</evidence>
<organism evidence="1">
    <name type="scientific">Hexamita inflata</name>
    <dbReference type="NCBI Taxonomy" id="28002"/>
    <lineage>
        <taxon>Eukaryota</taxon>
        <taxon>Metamonada</taxon>
        <taxon>Diplomonadida</taxon>
        <taxon>Hexamitidae</taxon>
        <taxon>Hexamitinae</taxon>
        <taxon>Hexamita</taxon>
    </lineage>
</organism>
<protein>
    <submittedName>
        <fullName evidence="2">Hypothetical_protein</fullName>
    </submittedName>
</protein>
<evidence type="ECO:0000313" key="2">
    <source>
        <dbReference type="EMBL" id="CAL6009175.1"/>
    </source>
</evidence>
<proteinExistence type="predicted"/>
<dbReference type="EMBL" id="CAXDID020000059">
    <property type="protein sequence ID" value="CAL6009175.1"/>
    <property type="molecule type" value="Genomic_DNA"/>
</dbReference>
<keyword evidence="3" id="KW-1185">Reference proteome</keyword>
<reference evidence="1" key="1">
    <citation type="submission" date="2023-06" db="EMBL/GenBank/DDBJ databases">
        <authorList>
            <person name="Kurt Z."/>
        </authorList>
    </citation>
    <scope>NUCLEOTIDE SEQUENCE</scope>
</reference>
<reference evidence="2 3" key="2">
    <citation type="submission" date="2024-07" db="EMBL/GenBank/DDBJ databases">
        <authorList>
            <person name="Akdeniz Z."/>
        </authorList>
    </citation>
    <scope>NUCLEOTIDE SEQUENCE [LARGE SCALE GENOMIC DNA]</scope>
</reference>
<dbReference type="Gene3D" id="2.160.20.110">
    <property type="match status" value="1"/>
</dbReference>
<accession>A0AA86RF69</accession>
<sequence>MIKNMCLQQSVTSTSLKFYQFGLIGQNAGNSSIQNTSVIFSVQGIYFYYFGIIGLQSSGSINAEVAHLRISVRVNSDLGSFFSSVIGGEDSKNCSILNTTVSGGNISTSTTNYIGGFIGYQYNKVTIINSYISNSKVSGLYYVGGIIGYCQSQLYLINTQIKLMHVTSTTFGIYSGVVVGKDQSGTYSFNFKLLKRRQIN</sequence>
<name>A0AA86RF69_9EUKA</name>
<comment type="caution">
    <text evidence="1">The sequence shown here is derived from an EMBL/GenBank/DDBJ whole genome shotgun (WGS) entry which is preliminary data.</text>
</comment>
<gene>
    <name evidence="2" type="ORF">HINF_LOCUS21471</name>
    <name evidence="1" type="ORF">HINF_LOCUS53650</name>
</gene>
<dbReference type="AlphaFoldDB" id="A0AA86RF69"/>
<evidence type="ECO:0000313" key="3">
    <source>
        <dbReference type="Proteomes" id="UP001642409"/>
    </source>
</evidence>